<feature type="compositionally biased region" description="Basic and acidic residues" evidence="6">
    <location>
        <begin position="297"/>
        <end position="306"/>
    </location>
</feature>
<evidence type="ECO:0000256" key="6">
    <source>
        <dbReference type="SAM" id="MobiDB-lite"/>
    </source>
</evidence>
<dbReference type="GeneID" id="66116805"/>
<dbReference type="OrthoDB" id="540174at2759"/>
<dbReference type="SUPFAM" id="SSF140959">
    <property type="entry name" value="Indolic compounds 2,3-dioxygenase-like"/>
    <property type="match status" value="1"/>
</dbReference>
<dbReference type="Pfam" id="PF01231">
    <property type="entry name" value="IDO"/>
    <property type="match status" value="1"/>
</dbReference>
<dbReference type="GO" id="GO:0019441">
    <property type="term" value="P:L-tryptophan catabolic process to kynurenine"/>
    <property type="evidence" value="ECO:0007669"/>
    <property type="project" value="UniProtKB-UniRule"/>
</dbReference>
<protein>
    <recommendedName>
        <fullName evidence="5">Indoleamine 2,3-dioxygenase</fullName>
        <ecNumber evidence="5">1.13.11.52</ecNumber>
    </recommendedName>
</protein>
<dbReference type="PROSITE" id="PS00876">
    <property type="entry name" value="IDO_1"/>
    <property type="match status" value="1"/>
</dbReference>
<sequence length="459" mass="52412">MVEMTTVPRLEDYDISPETGFLPQELPLIRLPQEYYQPWEVLLDNLPHLLMTQTVRKHIQKLPNLTTDQLSNVREYRRAYQCLSFLAHAYIWGTSSEPLDRLCAQIADPLVKVSNYLGLPPLATYAGLCMWNFKTIMPLKESETNPWWDNLDNLSTINTYTGSFDESWFYIVSVYFEKFGANVINTGIELFANCVHDEPEKLALNLQKLAELIDVLGSVVLKMEEMCDPHTFYFRIRPYLAGWLNMADAGLHKDGVFYEGQTNMRFKLAGGSNAQSSLVQFIDSLLGIKHYSTGERPLQKELRRNEQSSSAAPQSSFMNDMQNYMPRKHREFLQVLEATSPIHEYVKANSEKHPGLIISYDGALAMMKLFRDKHIQIVTRYIVLQAKQSNKLGSSTTLRSGLARRKKEERGTGGTSLLPFLKQCRDETGDPAVGTWGKRILTDGVMQLKYSQKNGINED</sequence>
<comment type="similarity">
    <text evidence="1 5">Belongs to the indoleamine 2,3-dioxygenase family.</text>
</comment>
<name>A0A9P8AK96_9ASCO</name>
<keyword evidence="4 5" id="KW-0349">Heme</keyword>
<dbReference type="GO" id="GO:0033754">
    <property type="term" value="F:indoleamine 2,3-dioxygenase activity"/>
    <property type="evidence" value="ECO:0007669"/>
    <property type="project" value="UniProtKB-EC"/>
</dbReference>
<evidence type="ECO:0000313" key="8">
    <source>
        <dbReference type="Proteomes" id="UP000790833"/>
    </source>
</evidence>
<evidence type="ECO:0000256" key="4">
    <source>
        <dbReference type="PIRSR" id="PIRSR600898-1"/>
    </source>
</evidence>
<dbReference type="GO" id="GO:0046872">
    <property type="term" value="F:metal ion binding"/>
    <property type="evidence" value="ECO:0007669"/>
    <property type="project" value="UniProtKB-UniRule"/>
</dbReference>
<comment type="caution">
    <text evidence="7">The sequence shown here is derived from an EMBL/GenBank/DDBJ whole genome shotgun (WGS) entry which is preliminary data.</text>
</comment>
<evidence type="ECO:0000256" key="1">
    <source>
        <dbReference type="ARBA" id="ARBA00007119"/>
    </source>
</evidence>
<dbReference type="Gene3D" id="1.20.58.480">
    <property type="match status" value="1"/>
</dbReference>
<dbReference type="InterPro" id="IPR037217">
    <property type="entry name" value="Trp/Indoleamine_2_3_dOase-like"/>
</dbReference>
<evidence type="ECO:0000256" key="2">
    <source>
        <dbReference type="ARBA" id="ARBA00022723"/>
    </source>
</evidence>
<dbReference type="PANTHER" id="PTHR28657:SF5">
    <property type="entry name" value="INDOLEAMINE 2,3-DIOXYGENASE"/>
    <property type="match status" value="1"/>
</dbReference>
<evidence type="ECO:0000256" key="5">
    <source>
        <dbReference type="RuleBase" id="RU369119"/>
    </source>
</evidence>
<keyword evidence="3 4" id="KW-0408">Iron</keyword>
<evidence type="ECO:0000313" key="7">
    <source>
        <dbReference type="EMBL" id="KAG7195661.1"/>
    </source>
</evidence>
<dbReference type="GO" id="GO:0020037">
    <property type="term" value="F:heme binding"/>
    <property type="evidence" value="ECO:0007669"/>
    <property type="project" value="UniProtKB-UniRule"/>
</dbReference>
<feature type="region of interest" description="Disordered" evidence="6">
    <location>
        <begin position="394"/>
        <end position="416"/>
    </location>
</feature>
<organism evidence="7 8">
    <name type="scientific">Scheffersomyces spartinae</name>
    <dbReference type="NCBI Taxonomy" id="45513"/>
    <lineage>
        <taxon>Eukaryota</taxon>
        <taxon>Fungi</taxon>
        <taxon>Dikarya</taxon>
        <taxon>Ascomycota</taxon>
        <taxon>Saccharomycotina</taxon>
        <taxon>Pichiomycetes</taxon>
        <taxon>Debaryomycetaceae</taxon>
        <taxon>Scheffersomyces</taxon>
    </lineage>
</organism>
<comment type="catalytic activity">
    <reaction evidence="5">
        <text>L-tryptophan + O2 = N-formyl-L-kynurenine</text>
        <dbReference type="Rhea" id="RHEA:24536"/>
        <dbReference type="ChEBI" id="CHEBI:15379"/>
        <dbReference type="ChEBI" id="CHEBI:57912"/>
        <dbReference type="ChEBI" id="CHEBI:58629"/>
    </reaction>
</comment>
<proteinExistence type="inferred from homology"/>
<dbReference type="PANTHER" id="PTHR28657">
    <property type="entry name" value="INDOLEAMINE 2,3-DIOXYGENASE"/>
    <property type="match status" value="1"/>
</dbReference>
<evidence type="ECO:0000256" key="3">
    <source>
        <dbReference type="ARBA" id="ARBA00023004"/>
    </source>
</evidence>
<dbReference type="AlphaFoldDB" id="A0A9P8AK96"/>
<dbReference type="RefSeq" id="XP_043051206.1">
    <property type="nucleotide sequence ID" value="XM_043194154.1"/>
</dbReference>
<comment type="function">
    <text evidence="5">Produces N-formyl-kynurenine through the oxidation of tryptophan.</text>
</comment>
<dbReference type="GO" id="GO:0005737">
    <property type="term" value="C:cytoplasm"/>
    <property type="evidence" value="ECO:0007669"/>
    <property type="project" value="TreeGrafter"/>
</dbReference>
<feature type="region of interest" description="Disordered" evidence="6">
    <location>
        <begin position="297"/>
        <end position="318"/>
    </location>
</feature>
<dbReference type="GO" id="GO:0034354">
    <property type="term" value="P:'de novo' NAD+ biosynthetic process from L-tryptophan"/>
    <property type="evidence" value="ECO:0007669"/>
    <property type="project" value="TreeGrafter"/>
</dbReference>
<accession>A0A9P8AK96</accession>
<feature type="compositionally biased region" description="Polar residues" evidence="6">
    <location>
        <begin position="307"/>
        <end position="318"/>
    </location>
</feature>
<gene>
    <name evidence="7" type="ORF">KQ657_003431</name>
</gene>
<keyword evidence="8" id="KW-1185">Reference proteome</keyword>
<reference evidence="7" key="1">
    <citation type="submission" date="2021-03" db="EMBL/GenBank/DDBJ databases">
        <authorList>
            <person name="Palmer J.M."/>
        </authorList>
    </citation>
    <scope>NUCLEOTIDE SEQUENCE</scope>
    <source>
        <strain evidence="7">ARV_011</strain>
    </source>
</reference>
<keyword evidence="5" id="KW-0223">Dioxygenase</keyword>
<dbReference type="InterPro" id="IPR000898">
    <property type="entry name" value="Indolamine_dOase"/>
</dbReference>
<dbReference type="Proteomes" id="UP000790833">
    <property type="component" value="Unassembled WGS sequence"/>
</dbReference>
<feature type="binding site" description="proximal binding residue" evidence="4">
    <location>
        <position position="374"/>
    </location>
    <ligand>
        <name>heme b</name>
        <dbReference type="ChEBI" id="CHEBI:60344"/>
    </ligand>
    <ligandPart>
        <name>Fe</name>
        <dbReference type="ChEBI" id="CHEBI:18248"/>
    </ligandPart>
</feature>
<dbReference type="EMBL" id="JAHMUF010000003">
    <property type="protein sequence ID" value="KAG7195661.1"/>
    <property type="molecule type" value="Genomic_DNA"/>
</dbReference>
<keyword evidence="5" id="KW-0560">Oxidoreductase</keyword>
<dbReference type="EC" id="1.13.11.52" evidence="5"/>
<keyword evidence="2 4" id="KW-0479">Metal-binding</keyword>